<evidence type="ECO:0000256" key="6">
    <source>
        <dbReference type="ARBA" id="ARBA00023065"/>
    </source>
</evidence>
<keyword evidence="3 10" id="KW-1134">Transmembrane beta strand</keyword>
<dbReference type="InterPro" id="IPR000531">
    <property type="entry name" value="Beta-barrel_TonB"/>
</dbReference>
<dbReference type="EMBL" id="JABBGH010000001">
    <property type="protein sequence ID" value="NML65205.1"/>
    <property type="molecule type" value="Genomic_DNA"/>
</dbReference>
<keyword evidence="4 10" id="KW-0812">Transmembrane</keyword>
<dbReference type="InterPro" id="IPR039426">
    <property type="entry name" value="TonB-dep_rcpt-like"/>
</dbReference>
<dbReference type="Gene3D" id="2.170.130.10">
    <property type="entry name" value="TonB-dependent receptor, plug domain"/>
    <property type="match status" value="1"/>
</dbReference>
<evidence type="ECO:0000256" key="2">
    <source>
        <dbReference type="ARBA" id="ARBA00022448"/>
    </source>
</evidence>
<dbReference type="RefSeq" id="WP_169530454.1">
    <property type="nucleotide sequence ID" value="NZ_JABBGH010000001.1"/>
</dbReference>
<dbReference type="Proteomes" id="UP000559626">
    <property type="component" value="Unassembled WGS sequence"/>
</dbReference>
<evidence type="ECO:0000259" key="14">
    <source>
        <dbReference type="Pfam" id="PF07715"/>
    </source>
</evidence>
<reference evidence="15 16" key="1">
    <citation type="submission" date="2020-04" db="EMBL/GenBank/DDBJ databases">
        <title>Hymenobacter polaris sp. nov., isolated from Arctic soil.</title>
        <authorList>
            <person name="Dahal R.H."/>
        </authorList>
    </citation>
    <scope>NUCLEOTIDE SEQUENCE [LARGE SCALE GENOMIC DNA]</scope>
    <source>
        <strain evidence="15 16">RP-2-7</strain>
    </source>
</reference>
<keyword evidence="15" id="KW-0675">Receptor</keyword>
<keyword evidence="9 10" id="KW-0998">Cell outer membrane</keyword>
<proteinExistence type="inferred from homology"/>
<evidence type="ECO:0000313" key="15">
    <source>
        <dbReference type="EMBL" id="NML65205.1"/>
    </source>
</evidence>
<dbReference type="GO" id="GO:0009279">
    <property type="term" value="C:cell outer membrane"/>
    <property type="evidence" value="ECO:0007669"/>
    <property type="project" value="UniProtKB-SubCell"/>
</dbReference>
<feature type="domain" description="TonB-dependent receptor-like beta-barrel" evidence="13">
    <location>
        <begin position="181"/>
        <end position="624"/>
    </location>
</feature>
<evidence type="ECO:0000256" key="9">
    <source>
        <dbReference type="ARBA" id="ARBA00023237"/>
    </source>
</evidence>
<evidence type="ECO:0000256" key="5">
    <source>
        <dbReference type="ARBA" id="ARBA00022729"/>
    </source>
</evidence>
<keyword evidence="7 11" id="KW-0798">TonB box</keyword>
<feature type="signal peptide" evidence="12">
    <location>
        <begin position="1"/>
        <end position="21"/>
    </location>
</feature>
<evidence type="ECO:0000256" key="7">
    <source>
        <dbReference type="ARBA" id="ARBA00023077"/>
    </source>
</evidence>
<dbReference type="GO" id="GO:0006811">
    <property type="term" value="P:monoatomic ion transport"/>
    <property type="evidence" value="ECO:0007669"/>
    <property type="project" value="UniProtKB-KW"/>
</dbReference>
<evidence type="ECO:0000313" key="16">
    <source>
        <dbReference type="Proteomes" id="UP000559626"/>
    </source>
</evidence>
<dbReference type="InterPro" id="IPR036942">
    <property type="entry name" value="Beta-barrel_TonB_sf"/>
</dbReference>
<dbReference type="PANTHER" id="PTHR30069:SF53">
    <property type="entry name" value="COLICIN I RECEPTOR-RELATED"/>
    <property type="match status" value="1"/>
</dbReference>
<keyword evidence="6" id="KW-0406">Ion transport</keyword>
<dbReference type="PANTHER" id="PTHR30069">
    <property type="entry name" value="TONB-DEPENDENT OUTER MEMBRANE RECEPTOR"/>
    <property type="match status" value="1"/>
</dbReference>
<evidence type="ECO:0000256" key="11">
    <source>
        <dbReference type="RuleBase" id="RU003357"/>
    </source>
</evidence>
<dbReference type="CDD" id="cd01347">
    <property type="entry name" value="ligand_gated_channel"/>
    <property type="match status" value="1"/>
</dbReference>
<gene>
    <name evidence="15" type="ORF">HHL22_08320</name>
</gene>
<keyword evidence="16" id="KW-1185">Reference proteome</keyword>
<keyword evidence="5 12" id="KW-0732">Signal</keyword>
<dbReference type="SUPFAM" id="SSF56935">
    <property type="entry name" value="Porins"/>
    <property type="match status" value="1"/>
</dbReference>
<keyword evidence="2 10" id="KW-0813">Transport</keyword>
<protein>
    <submittedName>
        <fullName evidence="15">TonB-dependent receptor</fullName>
    </submittedName>
</protein>
<dbReference type="GO" id="GO:0015889">
    <property type="term" value="P:cobalamin transport"/>
    <property type="evidence" value="ECO:0007669"/>
    <property type="project" value="TreeGrafter"/>
</dbReference>
<name>A0A7Y0FM68_9BACT</name>
<dbReference type="Pfam" id="PF07715">
    <property type="entry name" value="Plug"/>
    <property type="match status" value="1"/>
</dbReference>
<dbReference type="PROSITE" id="PS52016">
    <property type="entry name" value="TONB_DEPENDENT_REC_3"/>
    <property type="match status" value="1"/>
</dbReference>
<evidence type="ECO:0000259" key="13">
    <source>
        <dbReference type="Pfam" id="PF00593"/>
    </source>
</evidence>
<evidence type="ECO:0000256" key="12">
    <source>
        <dbReference type="SAM" id="SignalP"/>
    </source>
</evidence>
<dbReference type="Pfam" id="PF00593">
    <property type="entry name" value="TonB_dep_Rec_b-barrel"/>
    <property type="match status" value="1"/>
</dbReference>
<feature type="chain" id="PRO_5030815202" evidence="12">
    <location>
        <begin position="22"/>
        <end position="656"/>
    </location>
</feature>
<comment type="similarity">
    <text evidence="10 11">Belongs to the TonB-dependent receptor family.</text>
</comment>
<evidence type="ECO:0000256" key="3">
    <source>
        <dbReference type="ARBA" id="ARBA00022452"/>
    </source>
</evidence>
<comment type="caution">
    <text evidence="15">The sequence shown here is derived from an EMBL/GenBank/DDBJ whole genome shotgun (WGS) entry which is preliminary data.</text>
</comment>
<dbReference type="InterPro" id="IPR012910">
    <property type="entry name" value="Plug_dom"/>
</dbReference>
<organism evidence="15 16">
    <name type="scientific">Hymenobacter polaris</name>
    <dbReference type="NCBI Taxonomy" id="2682546"/>
    <lineage>
        <taxon>Bacteria</taxon>
        <taxon>Pseudomonadati</taxon>
        <taxon>Bacteroidota</taxon>
        <taxon>Cytophagia</taxon>
        <taxon>Cytophagales</taxon>
        <taxon>Hymenobacteraceae</taxon>
        <taxon>Hymenobacter</taxon>
    </lineage>
</organism>
<evidence type="ECO:0000256" key="10">
    <source>
        <dbReference type="PROSITE-ProRule" id="PRU01360"/>
    </source>
</evidence>
<accession>A0A7Y0FM68</accession>
<evidence type="ECO:0000256" key="4">
    <source>
        <dbReference type="ARBA" id="ARBA00022692"/>
    </source>
</evidence>
<feature type="domain" description="TonB-dependent receptor plug" evidence="14">
    <location>
        <begin position="50"/>
        <end position="153"/>
    </location>
</feature>
<dbReference type="InterPro" id="IPR037066">
    <property type="entry name" value="Plug_dom_sf"/>
</dbReference>
<comment type="subcellular location">
    <subcellularLocation>
        <location evidence="1 10">Cell outer membrane</location>
        <topology evidence="1 10">Multi-pass membrane protein</topology>
    </subcellularLocation>
</comment>
<evidence type="ECO:0000256" key="1">
    <source>
        <dbReference type="ARBA" id="ARBA00004571"/>
    </source>
</evidence>
<dbReference type="Gene3D" id="2.40.170.20">
    <property type="entry name" value="TonB-dependent receptor, beta-barrel domain"/>
    <property type="match status" value="1"/>
</dbReference>
<dbReference type="AlphaFoldDB" id="A0A7Y0FM68"/>
<keyword evidence="8 10" id="KW-0472">Membrane</keyword>
<sequence>MPRFLPLAAALALASPLVATAQQLTAPPDTARLADVTVYGSRVGQTEGQTGRYVTVIPAAALSRYPVNSLDDLLRLLPNLEMQSRGSFGTQADVTLRGSTFNQVLLLLDGMRLNDPLTGHFAAYLPIAPSEIEQIEIVRGPGAALYGPDAVGGYINIVTKTFAATHHPDGVQLAGTFLAGEYGLKSTNAGFYGQDQGLRLGGGILNNTAAGQLVGTPDGARNDFKLNTYSLSGAYQITDKLSAAARASFDRRDYGARFFYTTNPGDQARETTSRDWYQGQLRYDWSDKHRTEVQLVGTSSTDLYLYTPTSVASDHLMHYLNVQAQHYWTLSSAVRLTLGGQADRRAVLSNDRGDHTLWHQGVFVVAALAPWAGLSLTPALRLDHDQSYGTELVPQLNASQQLSERLTVRAAAGRGIRAPNFTEQYTSNVRPGVVPSGFNVGNPALAAERTWSYEGGLDYQPWPALLLRGTYFNRYGRNLIDYVNQSGAQVIAATGLTNINPAASYRFAQNLFAVRTQGIETEATVRAALAPGLRLEGTVGYTWVHLSTEGDVQSQYLSNVARQLVAGNVGLTHRRFGVYFGGLYKQRDAAATAALGRELTPSYAVFNLRLEAGLVPDRVWLTGQALNLFNAKYADLLGAQMPTRWLMAGVRVALAR</sequence>
<evidence type="ECO:0000256" key="8">
    <source>
        <dbReference type="ARBA" id="ARBA00023136"/>
    </source>
</evidence>